<name>A0ACC0FEC0_9ERIC</name>
<proteinExistence type="predicted"/>
<keyword evidence="1" id="KW-0418">Kinase</keyword>
<keyword evidence="1" id="KW-0675">Receptor</keyword>
<dbReference type="Proteomes" id="UP001060215">
    <property type="component" value="Chromosome 14"/>
</dbReference>
<protein>
    <submittedName>
        <fullName evidence="1">Receptor protein-tyrosine kinase CEPR1</fullName>
    </submittedName>
</protein>
<sequence>MLSNNSLSGTLPSKLAWNLSRVEISNNQFFGQIPTGIGSWASLVEFKASNNQFTGPIPVEITALSQLSNLVLDGNSLSDGGGDANVETSLVEASNLVVLMQ</sequence>
<evidence type="ECO:0000313" key="1">
    <source>
        <dbReference type="EMBL" id="KAI7987039.1"/>
    </source>
</evidence>
<gene>
    <name evidence="1" type="ORF">LOK49_LG13G02340</name>
</gene>
<dbReference type="EMBL" id="CM045771">
    <property type="protein sequence ID" value="KAI7987039.1"/>
    <property type="molecule type" value="Genomic_DNA"/>
</dbReference>
<reference evidence="1 2" key="1">
    <citation type="journal article" date="2022" name="Plant J.">
        <title>Chromosome-level genome of Camellia lanceoleosa provides a valuable resource for understanding genome evolution and self-incompatibility.</title>
        <authorList>
            <person name="Gong W."/>
            <person name="Xiao S."/>
            <person name="Wang L."/>
            <person name="Liao Z."/>
            <person name="Chang Y."/>
            <person name="Mo W."/>
            <person name="Hu G."/>
            <person name="Li W."/>
            <person name="Zhao G."/>
            <person name="Zhu H."/>
            <person name="Hu X."/>
            <person name="Ji K."/>
            <person name="Xiang X."/>
            <person name="Song Q."/>
            <person name="Yuan D."/>
            <person name="Jin S."/>
            <person name="Zhang L."/>
        </authorList>
    </citation>
    <scope>NUCLEOTIDE SEQUENCE [LARGE SCALE GENOMIC DNA]</scope>
    <source>
        <strain evidence="1">SQ_2022a</strain>
    </source>
</reference>
<comment type="caution">
    <text evidence="1">The sequence shown here is derived from an EMBL/GenBank/DDBJ whole genome shotgun (WGS) entry which is preliminary data.</text>
</comment>
<organism evidence="1 2">
    <name type="scientific">Camellia lanceoleosa</name>
    <dbReference type="NCBI Taxonomy" id="1840588"/>
    <lineage>
        <taxon>Eukaryota</taxon>
        <taxon>Viridiplantae</taxon>
        <taxon>Streptophyta</taxon>
        <taxon>Embryophyta</taxon>
        <taxon>Tracheophyta</taxon>
        <taxon>Spermatophyta</taxon>
        <taxon>Magnoliopsida</taxon>
        <taxon>eudicotyledons</taxon>
        <taxon>Gunneridae</taxon>
        <taxon>Pentapetalae</taxon>
        <taxon>asterids</taxon>
        <taxon>Ericales</taxon>
        <taxon>Theaceae</taxon>
        <taxon>Camellia</taxon>
    </lineage>
</organism>
<keyword evidence="1" id="KW-0829">Tyrosine-protein kinase</keyword>
<keyword evidence="2" id="KW-1185">Reference proteome</keyword>
<evidence type="ECO:0000313" key="2">
    <source>
        <dbReference type="Proteomes" id="UP001060215"/>
    </source>
</evidence>
<accession>A0ACC0FEC0</accession>
<keyword evidence="1" id="KW-0808">Transferase</keyword>